<dbReference type="Proteomes" id="UP000002217">
    <property type="component" value="Chromosome"/>
</dbReference>
<dbReference type="eggNOG" id="COG0075">
    <property type="taxonomic scope" value="Bacteria"/>
</dbReference>
<dbReference type="PROSITE" id="PS00595">
    <property type="entry name" value="AA_TRANSFER_CLASS_5"/>
    <property type="match status" value="1"/>
</dbReference>
<keyword evidence="5 7" id="KW-0663">Pyridoxal phosphate</keyword>
<name>C8W036_DESAS</name>
<dbReference type="HOGENOM" id="CLU_027686_1_1_9"/>
<dbReference type="KEGG" id="dae:Dtox_4341"/>
<dbReference type="Gene3D" id="3.90.1150.10">
    <property type="entry name" value="Aspartate Aminotransferase, domain 1"/>
    <property type="match status" value="1"/>
</dbReference>
<dbReference type="RefSeq" id="WP_015759673.1">
    <property type="nucleotide sequence ID" value="NC_013216.1"/>
</dbReference>
<dbReference type="GO" id="GO:0004760">
    <property type="term" value="F:L-serine-pyruvate transaminase activity"/>
    <property type="evidence" value="ECO:0007669"/>
    <property type="project" value="TreeGrafter"/>
</dbReference>
<evidence type="ECO:0000256" key="4">
    <source>
        <dbReference type="ARBA" id="ARBA00022679"/>
    </source>
</evidence>
<accession>C8W036</accession>
<sequence>MKDKQYLLIPGPTPVPPTVFAAMSRPMFGHRSDDFAKMHKGIVEKMQKVFQTKNEVFVLTSSGTGAMEAAVSNVIKPGDKVLTLNGGKFGERWTKMAAKYGAVVDEYKYRWGSAADLKVIEEKLNSEPDYVAVFATHNETSTAVTNDIAGMGALVAKHKALLIVDTVSSLGAIEFKTDEWNVDIAATGSQKALMLPPGLGAITVSEKAWKVVEENKTPKFYFDLNACKKNIAKWNTPYTPNVTLFVGLDAALDMIMEEGLENVYARHTLLANGVRAAAKALGLELLADEGCRSDAVTAVLSPEGISAEDIRKVLKNDYQITFAGGQDDLKGKIFRIAHMGFADKMDMIIAIGALEMALAKVGYPVQLGQGVKALQEVFLGRN</sequence>
<dbReference type="InterPro" id="IPR015422">
    <property type="entry name" value="PyrdxlP-dep_Trfase_small"/>
</dbReference>
<dbReference type="Gene3D" id="3.40.640.10">
    <property type="entry name" value="Type I PLP-dependent aspartate aminotransferase-like (Major domain)"/>
    <property type="match status" value="1"/>
</dbReference>
<evidence type="ECO:0000313" key="11">
    <source>
        <dbReference type="EMBL" id="ACV65004.1"/>
    </source>
</evidence>
<feature type="binding site" evidence="6">
    <location>
        <position position="335"/>
    </location>
    <ligand>
        <name>substrate</name>
    </ligand>
</feature>
<dbReference type="InterPro" id="IPR000192">
    <property type="entry name" value="Aminotrans_V_dom"/>
</dbReference>
<protein>
    <submittedName>
        <fullName evidence="11">Aminotransferase class V</fullName>
    </submittedName>
</protein>
<feature type="domain" description="Aminotransferase class V" evidence="10">
    <location>
        <begin position="6"/>
        <end position="326"/>
    </location>
</feature>
<dbReference type="InterPro" id="IPR015424">
    <property type="entry name" value="PyrdxlP-dep_Trfase"/>
</dbReference>
<keyword evidence="3 11" id="KW-0032">Aminotransferase</keyword>
<evidence type="ECO:0000256" key="5">
    <source>
        <dbReference type="ARBA" id="ARBA00022898"/>
    </source>
</evidence>
<evidence type="ECO:0000256" key="9">
    <source>
        <dbReference type="RuleBase" id="RU004504"/>
    </source>
</evidence>
<evidence type="ECO:0000256" key="3">
    <source>
        <dbReference type="ARBA" id="ARBA00022576"/>
    </source>
</evidence>
<gene>
    <name evidence="11" type="ordered locus">Dtox_4341</name>
</gene>
<reference evidence="11 12" key="1">
    <citation type="journal article" date="2009" name="Stand. Genomic Sci.">
        <title>Complete genome sequence of Desulfotomaculum acetoxidans type strain (5575).</title>
        <authorList>
            <person name="Spring S."/>
            <person name="Lapidus A."/>
            <person name="Schroder M."/>
            <person name="Gleim D."/>
            <person name="Sims D."/>
            <person name="Meincke L."/>
            <person name="Glavina Del Rio T."/>
            <person name="Tice H."/>
            <person name="Copeland A."/>
            <person name="Cheng J.F."/>
            <person name="Lucas S."/>
            <person name="Chen F."/>
            <person name="Nolan M."/>
            <person name="Bruce D."/>
            <person name="Goodwin L."/>
            <person name="Pitluck S."/>
            <person name="Ivanova N."/>
            <person name="Mavromatis K."/>
            <person name="Mikhailova N."/>
            <person name="Pati A."/>
            <person name="Chen A."/>
            <person name="Palaniappan K."/>
            <person name="Land M."/>
            <person name="Hauser L."/>
            <person name="Chang Y.J."/>
            <person name="Jeffries C.D."/>
            <person name="Chain P."/>
            <person name="Saunders E."/>
            <person name="Brettin T."/>
            <person name="Detter J.C."/>
            <person name="Goker M."/>
            <person name="Bristow J."/>
            <person name="Eisen J.A."/>
            <person name="Markowitz V."/>
            <person name="Hugenholtz P."/>
            <person name="Kyrpides N.C."/>
            <person name="Klenk H.P."/>
            <person name="Han C."/>
        </authorList>
    </citation>
    <scope>NUCLEOTIDE SEQUENCE [LARGE SCALE GENOMIC DNA]</scope>
    <source>
        <strain evidence="12">ATCC 49208 / DSM 771 / VKM B-1644</strain>
    </source>
</reference>
<keyword evidence="4 11" id="KW-0808">Transferase</keyword>
<organism evidence="11 12">
    <name type="scientific">Desulfofarcimen acetoxidans (strain ATCC 49208 / DSM 771 / KCTC 5769 / VKM B-1644 / 5575)</name>
    <name type="common">Desulfotomaculum acetoxidans</name>
    <dbReference type="NCBI Taxonomy" id="485916"/>
    <lineage>
        <taxon>Bacteria</taxon>
        <taxon>Bacillati</taxon>
        <taxon>Bacillota</taxon>
        <taxon>Clostridia</taxon>
        <taxon>Eubacteriales</taxon>
        <taxon>Peptococcaceae</taxon>
        <taxon>Desulfofarcimen</taxon>
    </lineage>
</organism>
<dbReference type="AlphaFoldDB" id="C8W036"/>
<dbReference type="GO" id="GO:0019265">
    <property type="term" value="P:glycine biosynthetic process, by transamination of glyoxylate"/>
    <property type="evidence" value="ECO:0007669"/>
    <property type="project" value="TreeGrafter"/>
</dbReference>
<dbReference type="FunFam" id="3.90.1150.10:FF:000031">
    <property type="entry name" value="Serine--glyoxylate aminotransferase"/>
    <property type="match status" value="1"/>
</dbReference>
<dbReference type="FunFam" id="3.40.640.10:FF:000027">
    <property type="entry name" value="Serine--pyruvate aminotransferase, mitochondrial"/>
    <property type="match status" value="1"/>
</dbReference>
<evidence type="ECO:0000256" key="7">
    <source>
        <dbReference type="PIRSR" id="PIRSR000524-50"/>
    </source>
</evidence>
<evidence type="ECO:0000256" key="2">
    <source>
        <dbReference type="ARBA" id="ARBA00009236"/>
    </source>
</evidence>
<dbReference type="STRING" id="485916.Dtox_4341"/>
<keyword evidence="12" id="KW-1185">Reference proteome</keyword>
<dbReference type="OrthoDB" id="389074at2"/>
<comment type="similarity">
    <text evidence="2 8">Belongs to the class-V pyridoxal-phosphate-dependent aminotransferase family.</text>
</comment>
<dbReference type="GO" id="GO:0008453">
    <property type="term" value="F:alanine-glyoxylate transaminase activity"/>
    <property type="evidence" value="ECO:0007669"/>
    <property type="project" value="TreeGrafter"/>
</dbReference>
<dbReference type="PIRSF" id="PIRSF000524">
    <property type="entry name" value="SPT"/>
    <property type="match status" value="1"/>
</dbReference>
<dbReference type="PANTHER" id="PTHR21152:SF40">
    <property type="entry name" value="ALANINE--GLYOXYLATE AMINOTRANSFERASE"/>
    <property type="match status" value="1"/>
</dbReference>
<comment type="cofactor">
    <cofactor evidence="1 7 9">
        <name>pyridoxal 5'-phosphate</name>
        <dbReference type="ChEBI" id="CHEBI:597326"/>
    </cofactor>
</comment>
<evidence type="ECO:0000256" key="6">
    <source>
        <dbReference type="PIRSR" id="PIRSR000524-1"/>
    </source>
</evidence>
<dbReference type="InterPro" id="IPR024169">
    <property type="entry name" value="SP_NH2Trfase/AEP_transaminase"/>
</dbReference>
<evidence type="ECO:0000256" key="8">
    <source>
        <dbReference type="RuleBase" id="RU004075"/>
    </source>
</evidence>
<feature type="modified residue" description="N6-(pyridoxal phosphate)lysine" evidence="7">
    <location>
        <position position="191"/>
    </location>
</feature>
<dbReference type="PANTHER" id="PTHR21152">
    <property type="entry name" value="AMINOTRANSFERASE CLASS V"/>
    <property type="match status" value="1"/>
</dbReference>
<dbReference type="InterPro" id="IPR015421">
    <property type="entry name" value="PyrdxlP-dep_Trfase_major"/>
</dbReference>
<evidence type="ECO:0000313" key="12">
    <source>
        <dbReference type="Proteomes" id="UP000002217"/>
    </source>
</evidence>
<proteinExistence type="inferred from homology"/>
<dbReference type="Pfam" id="PF00266">
    <property type="entry name" value="Aminotran_5"/>
    <property type="match status" value="1"/>
</dbReference>
<evidence type="ECO:0000256" key="1">
    <source>
        <dbReference type="ARBA" id="ARBA00001933"/>
    </source>
</evidence>
<evidence type="ECO:0000259" key="10">
    <source>
        <dbReference type="Pfam" id="PF00266"/>
    </source>
</evidence>
<dbReference type="InterPro" id="IPR020578">
    <property type="entry name" value="Aminotrans_V_PyrdxlP_BS"/>
</dbReference>
<dbReference type="SUPFAM" id="SSF53383">
    <property type="entry name" value="PLP-dependent transferases"/>
    <property type="match status" value="1"/>
</dbReference>
<dbReference type="EMBL" id="CP001720">
    <property type="protein sequence ID" value="ACV65004.1"/>
    <property type="molecule type" value="Genomic_DNA"/>
</dbReference>